<evidence type="ECO:0000313" key="2">
    <source>
        <dbReference type="Proteomes" id="UP000756346"/>
    </source>
</evidence>
<proteinExistence type="predicted"/>
<evidence type="ECO:0000313" key="1">
    <source>
        <dbReference type="EMBL" id="KAH7021271.1"/>
    </source>
</evidence>
<dbReference type="EMBL" id="JAGTJQ010000010">
    <property type="protein sequence ID" value="KAH7021271.1"/>
    <property type="molecule type" value="Genomic_DNA"/>
</dbReference>
<dbReference type="RefSeq" id="XP_046007472.1">
    <property type="nucleotide sequence ID" value="XM_046152054.1"/>
</dbReference>
<dbReference type="Proteomes" id="UP000756346">
    <property type="component" value="Unassembled WGS sequence"/>
</dbReference>
<keyword evidence="2" id="KW-1185">Reference proteome</keyword>
<dbReference type="GeneID" id="70181600"/>
<organism evidence="1 2">
    <name type="scientific">Microdochium trichocladiopsis</name>
    <dbReference type="NCBI Taxonomy" id="1682393"/>
    <lineage>
        <taxon>Eukaryota</taxon>
        <taxon>Fungi</taxon>
        <taxon>Dikarya</taxon>
        <taxon>Ascomycota</taxon>
        <taxon>Pezizomycotina</taxon>
        <taxon>Sordariomycetes</taxon>
        <taxon>Xylariomycetidae</taxon>
        <taxon>Xylariales</taxon>
        <taxon>Microdochiaceae</taxon>
        <taxon>Microdochium</taxon>
    </lineage>
</organism>
<name>A0A9P8XVH3_9PEZI</name>
<sequence>MKEGERREVQSCAVCPNLPSGNLELGFDSRKVKKINKQSDTEGSSLWTFSFRSIFFLSFSRQASPCYHLICSTLACYQDRPPSPTDRTPLTSKKCVSSEWCPDVLYKKADWI</sequence>
<accession>A0A9P8XVH3</accession>
<protein>
    <submittedName>
        <fullName evidence="1">Uncharacterized protein</fullName>
    </submittedName>
</protein>
<reference evidence="1" key="1">
    <citation type="journal article" date="2021" name="Nat. Commun.">
        <title>Genetic determinants of endophytism in the Arabidopsis root mycobiome.</title>
        <authorList>
            <person name="Mesny F."/>
            <person name="Miyauchi S."/>
            <person name="Thiergart T."/>
            <person name="Pickel B."/>
            <person name="Atanasova L."/>
            <person name="Karlsson M."/>
            <person name="Huettel B."/>
            <person name="Barry K.W."/>
            <person name="Haridas S."/>
            <person name="Chen C."/>
            <person name="Bauer D."/>
            <person name="Andreopoulos W."/>
            <person name="Pangilinan J."/>
            <person name="LaButti K."/>
            <person name="Riley R."/>
            <person name="Lipzen A."/>
            <person name="Clum A."/>
            <person name="Drula E."/>
            <person name="Henrissat B."/>
            <person name="Kohler A."/>
            <person name="Grigoriev I.V."/>
            <person name="Martin F.M."/>
            <person name="Hacquard S."/>
        </authorList>
    </citation>
    <scope>NUCLEOTIDE SEQUENCE</scope>
    <source>
        <strain evidence="1">MPI-CAGE-CH-0230</strain>
    </source>
</reference>
<comment type="caution">
    <text evidence="1">The sequence shown here is derived from an EMBL/GenBank/DDBJ whole genome shotgun (WGS) entry which is preliminary data.</text>
</comment>
<gene>
    <name evidence="1" type="ORF">B0I36DRAFT_30796</name>
</gene>
<dbReference type="AlphaFoldDB" id="A0A9P8XVH3"/>